<dbReference type="SUPFAM" id="SSF51735">
    <property type="entry name" value="NAD(P)-binding Rossmann-fold domains"/>
    <property type="match status" value="1"/>
</dbReference>
<sequence>MRAAVLAGVGAPHLVDIAVPEPGPGEVRVAVRACGVCGSDLHLIDGDIPVPEIPLILGHEASGVIDKVGPGVSAPVAAGDRVLVNPIVVCGTCRACRAGRTNQCPDNIVLGVARAGAAADYVVVPAGNVHRIPESIDFATAAIMADAVAGPFHAIRTAGVRSGDTVAVFGLGGLGIHAVMILKQVVGARVVGVDTYDAALQRAAGFGVDIVVDARAGLPSRQIHAETGGVDASFEFVGRADTVEQAVRSLRPGGLCSVMGIGTDKLGGSMSVSTFVANEWTLRGSYGYVPADLDDLIELVGSGTLRIAGTISHRMPLRDYQEGLATLRDRSRNPIRVVIDIDDKR</sequence>
<dbReference type="InterPro" id="IPR036291">
    <property type="entry name" value="NAD(P)-bd_dom_sf"/>
</dbReference>
<dbReference type="Pfam" id="PF00107">
    <property type="entry name" value="ADH_zinc_N"/>
    <property type="match status" value="1"/>
</dbReference>
<keyword evidence="3 5" id="KW-0862">Zinc</keyword>
<dbReference type="CDD" id="cd08254">
    <property type="entry name" value="hydroxyacyl_CoA_DH"/>
    <property type="match status" value="1"/>
</dbReference>
<dbReference type="EMBL" id="LK021337">
    <property type="protein sequence ID" value="CDQ42643.1"/>
    <property type="molecule type" value="Genomic_DNA"/>
</dbReference>
<evidence type="ECO:0000256" key="1">
    <source>
        <dbReference type="ARBA" id="ARBA00001947"/>
    </source>
</evidence>
<keyword evidence="4" id="KW-0560">Oxidoreductase</keyword>
<dbReference type="Gene3D" id="3.90.180.10">
    <property type="entry name" value="Medium-chain alcohol dehydrogenases, catalytic domain"/>
    <property type="match status" value="1"/>
</dbReference>
<dbReference type="RefSeq" id="WP_030134178.1">
    <property type="nucleotide sequence ID" value="NZ_LK021337.1"/>
</dbReference>
<keyword evidence="2 5" id="KW-0479">Metal-binding</keyword>
<evidence type="ECO:0000256" key="5">
    <source>
        <dbReference type="RuleBase" id="RU361277"/>
    </source>
</evidence>
<dbReference type="Pfam" id="PF08240">
    <property type="entry name" value="ADH_N"/>
    <property type="match status" value="1"/>
</dbReference>
<dbReference type="InterPro" id="IPR050129">
    <property type="entry name" value="Zn_alcohol_dh"/>
</dbReference>
<dbReference type="PANTHER" id="PTHR43401:SF2">
    <property type="entry name" value="L-THREONINE 3-DEHYDROGENASE"/>
    <property type="match status" value="1"/>
</dbReference>
<dbReference type="PANTHER" id="PTHR43401">
    <property type="entry name" value="L-THREONINE 3-DEHYDROGENASE"/>
    <property type="match status" value="1"/>
</dbReference>
<evidence type="ECO:0000256" key="2">
    <source>
        <dbReference type="ARBA" id="ARBA00022723"/>
    </source>
</evidence>
<dbReference type="InterPro" id="IPR013154">
    <property type="entry name" value="ADH-like_N"/>
</dbReference>
<dbReference type="SUPFAM" id="SSF50129">
    <property type="entry name" value="GroES-like"/>
    <property type="match status" value="1"/>
</dbReference>
<reference evidence="7" key="1">
    <citation type="submission" date="2014-05" db="EMBL/GenBank/DDBJ databases">
        <authorList>
            <person name="Urmite Genomes"/>
        </authorList>
    </citation>
    <scope>NUCLEOTIDE SEQUENCE</scope>
    <source>
        <strain evidence="7">DSM 44074</strain>
    </source>
</reference>
<dbReference type="InterPro" id="IPR013149">
    <property type="entry name" value="ADH-like_C"/>
</dbReference>
<dbReference type="AlphaFoldDB" id="A0AAV2WF53"/>
<dbReference type="InterPro" id="IPR011032">
    <property type="entry name" value="GroES-like_sf"/>
</dbReference>
<proteinExistence type="inferred from homology"/>
<dbReference type="Proteomes" id="UP000028864">
    <property type="component" value="Unassembled WGS sequence"/>
</dbReference>
<dbReference type="InterPro" id="IPR020843">
    <property type="entry name" value="ER"/>
</dbReference>
<accession>A0AAV2WF53</accession>
<organism evidence="7 8">
    <name type="scientific">Mycolicibacterium neoaurum</name>
    <name type="common">Mycobacterium neoaurum</name>
    <dbReference type="NCBI Taxonomy" id="1795"/>
    <lineage>
        <taxon>Bacteria</taxon>
        <taxon>Bacillati</taxon>
        <taxon>Actinomycetota</taxon>
        <taxon>Actinomycetes</taxon>
        <taxon>Mycobacteriales</taxon>
        <taxon>Mycobacteriaceae</taxon>
        <taxon>Mycolicibacterium</taxon>
    </lineage>
</organism>
<dbReference type="GO" id="GO:0008270">
    <property type="term" value="F:zinc ion binding"/>
    <property type="evidence" value="ECO:0007669"/>
    <property type="project" value="InterPro"/>
</dbReference>
<comment type="similarity">
    <text evidence="5">Belongs to the zinc-containing alcohol dehydrogenase family.</text>
</comment>
<dbReference type="PROSITE" id="PS00059">
    <property type="entry name" value="ADH_ZINC"/>
    <property type="match status" value="1"/>
</dbReference>
<comment type="cofactor">
    <cofactor evidence="1 5">
        <name>Zn(2+)</name>
        <dbReference type="ChEBI" id="CHEBI:29105"/>
    </cofactor>
</comment>
<dbReference type="Gene3D" id="3.40.50.720">
    <property type="entry name" value="NAD(P)-binding Rossmann-like Domain"/>
    <property type="match status" value="1"/>
</dbReference>
<name>A0AAV2WF53_MYCNE</name>
<feature type="domain" description="Enoyl reductase (ER)" evidence="6">
    <location>
        <begin position="8"/>
        <end position="339"/>
    </location>
</feature>
<evidence type="ECO:0000259" key="6">
    <source>
        <dbReference type="SMART" id="SM00829"/>
    </source>
</evidence>
<evidence type="ECO:0000256" key="4">
    <source>
        <dbReference type="ARBA" id="ARBA00023002"/>
    </source>
</evidence>
<gene>
    <name evidence="7" type="ORF">BN1047_00499</name>
</gene>
<dbReference type="InterPro" id="IPR002328">
    <property type="entry name" value="ADH_Zn_CS"/>
</dbReference>
<dbReference type="GO" id="GO:0016491">
    <property type="term" value="F:oxidoreductase activity"/>
    <property type="evidence" value="ECO:0007669"/>
    <property type="project" value="UniProtKB-KW"/>
</dbReference>
<protein>
    <submittedName>
        <fullName evidence="7">Zinc-dependent alcohol dehydrogenase</fullName>
    </submittedName>
</protein>
<evidence type="ECO:0000313" key="8">
    <source>
        <dbReference type="Proteomes" id="UP000028864"/>
    </source>
</evidence>
<reference evidence="7" key="2">
    <citation type="submission" date="2015-09" db="EMBL/GenBank/DDBJ databases">
        <title>Draft genome sequence of Mycobacterium neoaurum DSM 44074.</title>
        <authorList>
            <person name="Croce O."/>
            <person name="Robert C."/>
            <person name="Raoult D."/>
            <person name="Drancourt M."/>
        </authorList>
    </citation>
    <scope>NUCLEOTIDE SEQUENCE</scope>
    <source>
        <strain evidence="7">DSM 44074</strain>
    </source>
</reference>
<dbReference type="SMART" id="SM00829">
    <property type="entry name" value="PKS_ER"/>
    <property type="match status" value="1"/>
</dbReference>
<evidence type="ECO:0000313" key="7">
    <source>
        <dbReference type="EMBL" id="CDQ42643.1"/>
    </source>
</evidence>
<evidence type="ECO:0000256" key="3">
    <source>
        <dbReference type="ARBA" id="ARBA00022833"/>
    </source>
</evidence>